<keyword evidence="2" id="KW-1185">Reference proteome</keyword>
<dbReference type="AlphaFoldDB" id="A0A168MA94"/>
<dbReference type="Proteomes" id="UP000076967">
    <property type="component" value="Unassembled WGS sequence"/>
</dbReference>
<reference evidence="1 2" key="1">
    <citation type="submission" date="2016-03" db="EMBL/GenBank/DDBJ databases">
        <title>Draft genome sequence of Paenibacillus glacialis DSM 22343.</title>
        <authorList>
            <person name="Shin S.-K."/>
            <person name="Yi H."/>
        </authorList>
    </citation>
    <scope>NUCLEOTIDE SEQUENCE [LARGE SCALE GENOMIC DNA]</scope>
    <source>
        <strain evidence="1 2">DSM 22343</strain>
    </source>
</reference>
<evidence type="ECO:0000313" key="1">
    <source>
        <dbReference type="EMBL" id="OAB44430.1"/>
    </source>
</evidence>
<accession>A0A168MA94</accession>
<proteinExistence type="predicted"/>
<dbReference type="EMBL" id="LVJH01000007">
    <property type="protein sequence ID" value="OAB44430.1"/>
    <property type="molecule type" value="Genomic_DNA"/>
</dbReference>
<name>A0A168MA94_9BACL</name>
<comment type="caution">
    <text evidence="1">The sequence shown here is derived from an EMBL/GenBank/DDBJ whole genome shotgun (WGS) entry which is preliminary data.</text>
</comment>
<organism evidence="1 2">
    <name type="scientific">Paenibacillus glacialis</name>
    <dbReference type="NCBI Taxonomy" id="494026"/>
    <lineage>
        <taxon>Bacteria</taxon>
        <taxon>Bacillati</taxon>
        <taxon>Bacillota</taxon>
        <taxon>Bacilli</taxon>
        <taxon>Bacillales</taxon>
        <taxon>Paenibacillaceae</taxon>
        <taxon>Paenibacillus</taxon>
    </lineage>
</organism>
<sequence length="79" mass="8891">MESLNYSSQNKSFKVIDNALHIATHKLKLGLYLPSSINPMVCLDTPTRWASSSCDKSFVTLASFNLIFFKPNHLPNSIF</sequence>
<protein>
    <submittedName>
        <fullName evidence="1">Uncharacterized protein</fullName>
    </submittedName>
</protein>
<evidence type="ECO:0000313" key="2">
    <source>
        <dbReference type="Proteomes" id="UP000076967"/>
    </source>
</evidence>
<gene>
    <name evidence="1" type="ORF">PGLA_07185</name>
</gene>